<sequence length="794" mass="88857">MHEIRIKPDRTRSKPKDANRSSNWPKTLEIPRYQGSIAHTIQSQRLRDMGKKKKAQQSEADLLSTLDDFTSKENWDKFFSIKGTDDPFEWYAEWPQLRELLLTQLSSLQESNGETSVSQVQVLIPGCGNSRLSEQLYDAGFQSITNIDFSKVVIGDMLKRNVRSRPCMRWRVMDMTSMQFADKSFDAVLDKGGLDALMEPELGPVLGNQYVSEVKRVLKDSGKFICLTLGESHVLGMLFPKFRYGWKINIHILPQKKSKKSSLKTFMVVAEKASPTTLQSISTSFDQNTLDSGDQSRGILEALETENNIRMKWSSGNDIVYSLEDLKIGVKGDLSELNPGQRVKLSLGEPGQSRFCYKSVLLDAQQNSEEFLYHCGVFLVPKTRGHEWLFSSEEGQWMVVESSKSARLIMVFLDASHTGTSSEEIQKDLSPLVRQLAPSKIEDGAQIPFMAASDGIKQRKVVHEVTSPLTGPIIVDDVIYEKVDGQLGQLSLYKDLVFRRLTFERSEGLIQSEALLIDETSQKNVYEKENKKSSSSSKSKKKGTQKRNILEDASNNPNVNHDYLASSYHSGIISGFMLISSYLERMTSSKTTVRAVVIGLGAGLLPMFLHGCTPFLQIEAVELDPVVVELARDYFGFTEDERLKVHVTDGIKFVEDVATSKSINKLDILIVDVDSPDSSSGMTCPAVNFVEESFLSTAKNSLSKEGLFVINLVSRSPAVKEMVVSRMKVLFGKLFSLQLEEDVNEVIFALNSEGPTDFNSPETYNQLQKLLSVKNPEMNTSIIDSAKKIKPLDG</sequence>
<comment type="caution">
    <text evidence="1">The sequence shown here is derived from an EMBL/GenBank/DDBJ whole genome shotgun (WGS) entry which is preliminary data.</text>
</comment>
<reference evidence="1 2" key="2">
    <citation type="journal article" date="2022" name="Mol. Ecol. Resour.">
        <title>The genomes of chicory, endive, great burdock and yacon provide insights into Asteraceae paleo-polyploidization history and plant inulin production.</title>
        <authorList>
            <person name="Fan W."/>
            <person name="Wang S."/>
            <person name="Wang H."/>
            <person name="Wang A."/>
            <person name="Jiang F."/>
            <person name="Liu H."/>
            <person name="Zhao H."/>
            <person name="Xu D."/>
            <person name="Zhang Y."/>
        </authorList>
    </citation>
    <scope>NUCLEOTIDE SEQUENCE [LARGE SCALE GENOMIC DNA]</scope>
    <source>
        <strain evidence="2">cv. Punajuju</strain>
        <tissue evidence="1">Leaves</tissue>
    </source>
</reference>
<accession>A0ACB9BN60</accession>
<evidence type="ECO:0000313" key="1">
    <source>
        <dbReference type="EMBL" id="KAI3723435.1"/>
    </source>
</evidence>
<organism evidence="1 2">
    <name type="scientific">Cichorium intybus</name>
    <name type="common">Chicory</name>
    <dbReference type="NCBI Taxonomy" id="13427"/>
    <lineage>
        <taxon>Eukaryota</taxon>
        <taxon>Viridiplantae</taxon>
        <taxon>Streptophyta</taxon>
        <taxon>Embryophyta</taxon>
        <taxon>Tracheophyta</taxon>
        <taxon>Spermatophyta</taxon>
        <taxon>Magnoliopsida</taxon>
        <taxon>eudicotyledons</taxon>
        <taxon>Gunneridae</taxon>
        <taxon>Pentapetalae</taxon>
        <taxon>asterids</taxon>
        <taxon>campanulids</taxon>
        <taxon>Asterales</taxon>
        <taxon>Asteraceae</taxon>
        <taxon>Cichorioideae</taxon>
        <taxon>Cichorieae</taxon>
        <taxon>Cichoriinae</taxon>
        <taxon>Cichorium</taxon>
    </lineage>
</organism>
<gene>
    <name evidence="1" type="ORF">L2E82_35004</name>
</gene>
<name>A0ACB9BN60_CICIN</name>
<evidence type="ECO:0000313" key="2">
    <source>
        <dbReference type="Proteomes" id="UP001055811"/>
    </source>
</evidence>
<reference evidence="2" key="1">
    <citation type="journal article" date="2022" name="Mol. Ecol. Resour.">
        <title>The genomes of chicory, endive, great burdock and yacon provide insights into Asteraceae palaeo-polyploidization history and plant inulin production.</title>
        <authorList>
            <person name="Fan W."/>
            <person name="Wang S."/>
            <person name="Wang H."/>
            <person name="Wang A."/>
            <person name="Jiang F."/>
            <person name="Liu H."/>
            <person name="Zhao H."/>
            <person name="Xu D."/>
            <person name="Zhang Y."/>
        </authorList>
    </citation>
    <scope>NUCLEOTIDE SEQUENCE [LARGE SCALE GENOMIC DNA]</scope>
    <source>
        <strain evidence="2">cv. Punajuju</strain>
    </source>
</reference>
<dbReference type="Proteomes" id="UP001055811">
    <property type="component" value="Linkage Group LG06"/>
</dbReference>
<proteinExistence type="predicted"/>
<protein>
    <submittedName>
        <fullName evidence="1">Uncharacterized protein</fullName>
    </submittedName>
</protein>
<dbReference type="EMBL" id="CM042014">
    <property type="protein sequence ID" value="KAI3723435.1"/>
    <property type="molecule type" value="Genomic_DNA"/>
</dbReference>
<keyword evidence="2" id="KW-1185">Reference proteome</keyword>